<dbReference type="EMBL" id="FNTS01000002">
    <property type="protein sequence ID" value="SED25822.1"/>
    <property type="molecule type" value="Genomic_DNA"/>
</dbReference>
<dbReference type="OrthoDB" id="7022702at2"/>
<dbReference type="Proteomes" id="UP000182179">
    <property type="component" value="Unassembled WGS sequence"/>
</dbReference>
<proteinExistence type="predicted"/>
<keyword evidence="4" id="KW-1185">Reference proteome</keyword>
<reference evidence="1 3" key="1">
    <citation type="submission" date="2016-08" db="EMBL/GenBank/DDBJ databases">
        <title>Draft genome sequence of Pseudomonas costantinii LMG 22119, type strain isolated from cultivated mushroom (Agaricus bisporus) sporophores.</title>
        <authorList>
            <person name="Tambong J.T."/>
        </authorList>
    </citation>
    <scope>NUCLEOTIDE SEQUENCE [LARGE SCALE GENOMIC DNA]</scope>
    <source>
        <strain evidence="1 3">LMG 22119</strain>
    </source>
</reference>
<gene>
    <name evidence="1" type="ORF">BFL40_29805</name>
    <name evidence="2" type="ORF">SAMN04515675_0453</name>
</gene>
<dbReference type="EMBL" id="MDDR01000061">
    <property type="protein sequence ID" value="OIN44487.1"/>
    <property type="molecule type" value="Genomic_DNA"/>
</dbReference>
<name>A0A1S2UDJ0_9PSED</name>
<evidence type="ECO:0000313" key="4">
    <source>
        <dbReference type="Proteomes" id="UP000182179"/>
    </source>
</evidence>
<reference evidence="2 4" key="2">
    <citation type="submission" date="2016-10" db="EMBL/GenBank/DDBJ databases">
        <authorList>
            <person name="Varghese N."/>
            <person name="Submissions S."/>
        </authorList>
    </citation>
    <scope>NUCLEOTIDE SEQUENCE [LARGE SCALE GENOMIC DNA]</scope>
    <source>
        <strain evidence="2 4">BS2773</strain>
    </source>
</reference>
<evidence type="ECO:0000313" key="1">
    <source>
        <dbReference type="EMBL" id="OIN44487.1"/>
    </source>
</evidence>
<organism evidence="1 3">
    <name type="scientific">Pseudomonas costantinii</name>
    <dbReference type="NCBI Taxonomy" id="168469"/>
    <lineage>
        <taxon>Bacteria</taxon>
        <taxon>Pseudomonadati</taxon>
        <taxon>Pseudomonadota</taxon>
        <taxon>Gammaproteobacteria</taxon>
        <taxon>Pseudomonadales</taxon>
        <taxon>Pseudomonadaceae</taxon>
        <taxon>Pseudomonas</taxon>
    </lineage>
</organism>
<evidence type="ECO:0000313" key="2">
    <source>
        <dbReference type="EMBL" id="SED25822.1"/>
    </source>
</evidence>
<dbReference type="RefSeq" id="WP_071487308.1">
    <property type="nucleotide sequence ID" value="NZ_FNTS01000002.1"/>
</dbReference>
<dbReference type="AlphaFoldDB" id="A0A1S2UDJ0"/>
<comment type="caution">
    <text evidence="1">The sequence shown here is derived from an EMBL/GenBank/DDBJ whole genome shotgun (WGS) entry which is preliminary data.</text>
</comment>
<evidence type="ECO:0000313" key="3">
    <source>
        <dbReference type="Proteomes" id="UP000181661"/>
    </source>
</evidence>
<protein>
    <submittedName>
        <fullName evidence="1">Uncharacterized protein</fullName>
    </submittedName>
</protein>
<sequence>MSVTIGTASLSKQAAAYVIKNPHETKNAFTVKSTDEAADILKISGSKAIAELKDSLKGYDLKSISTRELATIGSKLYESGLIDETVASRFTSGSMAFDKNGQQTDKDTKFNAIAMFNQMLGDTTELGHSEPANLSQQGFKMAISSLVAANHVANALAYFVNSAQSDLSVKERA</sequence>
<dbReference type="Proteomes" id="UP000181661">
    <property type="component" value="Unassembled WGS sequence"/>
</dbReference>
<accession>A0A1S2UDJ0</accession>